<dbReference type="AlphaFoldDB" id="R9NWJ9"/>
<feature type="region of interest" description="Disordered" evidence="1">
    <location>
        <begin position="63"/>
        <end position="96"/>
    </location>
</feature>
<sequence>MDDSERGQEAVRRFRASHGCEARARDTGMEKLLPNVATEIGDAPQITGGWLYVVRQVLDRKCQSKVARSSGRGKRRRTYRRSDAGGGTNGGEKKGC</sequence>
<organism evidence="2 3">
    <name type="scientific">Pseudozyma hubeiensis (strain SY62)</name>
    <name type="common">Yeast</name>
    <dbReference type="NCBI Taxonomy" id="1305764"/>
    <lineage>
        <taxon>Eukaryota</taxon>
        <taxon>Fungi</taxon>
        <taxon>Dikarya</taxon>
        <taxon>Basidiomycota</taxon>
        <taxon>Ustilaginomycotina</taxon>
        <taxon>Ustilaginomycetes</taxon>
        <taxon>Ustilaginales</taxon>
        <taxon>Ustilaginaceae</taxon>
        <taxon>Pseudozyma</taxon>
    </lineage>
</organism>
<evidence type="ECO:0000313" key="2">
    <source>
        <dbReference type="EMBL" id="GAC92993.1"/>
    </source>
</evidence>
<dbReference type="EMBL" id="DF238771">
    <property type="protein sequence ID" value="GAC92993.1"/>
    <property type="molecule type" value="Genomic_DNA"/>
</dbReference>
<dbReference type="Proteomes" id="UP000014071">
    <property type="component" value="Unassembled WGS sequence"/>
</dbReference>
<evidence type="ECO:0000256" key="1">
    <source>
        <dbReference type="SAM" id="MobiDB-lite"/>
    </source>
</evidence>
<keyword evidence="3" id="KW-1185">Reference proteome</keyword>
<proteinExistence type="predicted"/>
<accession>R9NWJ9</accession>
<name>R9NWJ9_PSEHS</name>
<evidence type="ECO:0000313" key="3">
    <source>
        <dbReference type="Proteomes" id="UP000014071"/>
    </source>
</evidence>
<reference evidence="3" key="1">
    <citation type="journal article" date="2013" name="Genome Announc.">
        <title>Draft genome sequence of the basidiomycetous yeast-like fungus Pseudozyma hubeiensis SY62, which produces an abundant amount of the biosurfactant mannosylerythritol lipids.</title>
        <authorList>
            <person name="Konishi M."/>
            <person name="Hatada Y."/>
            <person name="Horiuchi J."/>
        </authorList>
    </citation>
    <scope>NUCLEOTIDE SEQUENCE [LARGE SCALE GENOMIC DNA]</scope>
    <source>
        <strain evidence="3">SY62</strain>
    </source>
</reference>
<dbReference type="HOGENOM" id="CLU_2360643_0_0_1"/>
<dbReference type="GeneID" id="24105859"/>
<gene>
    <name evidence="2" type="ORF">PHSY_000553</name>
</gene>
<dbReference type="RefSeq" id="XP_012186580.1">
    <property type="nucleotide sequence ID" value="XM_012331190.1"/>
</dbReference>
<protein>
    <submittedName>
        <fullName evidence="2">Uncharacterized protein</fullName>
    </submittedName>
</protein>